<keyword evidence="4" id="KW-0564">Palmitate</keyword>
<proteinExistence type="predicted"/>
<evidence type="ECO:0000256" key="3">
    <source>
        <dbReference type="ARBA" id="ARBA00023136"/>
    </source>
</evidence>
<gene>
    <name evidence="6" type="ORF">BCR32DRAFT_278223</name>
</gene>
<dbReference type="PANTHER" id="PTHR43649:SF33">
    <property type="entry name" value="POLYGALACTURONAN_RHAMNOGALACTURONAN-BINDING PROTEIN YTCQ"/>
    <property type="match status" value="1"/>
</dbReference>
<evidence type="ECO:0000256" key="4">
    <source>
        <dbReference type="ARBA" id="ARBA00023139"/>
    </source>
</evidence>
<keyword evidence="7" id="KW-1185">Reference proteome</keyword>
<keyword evidence="3" id="KW-0472">Membrane</keyword>
<evidence type="ECO:0000256" key="5">
    <source>
        <dbReference type="ARBA" id="ARBA00023288"/>
    </source>
</evidence>
<dbReference type="Gene3D" id="3.40.190.10">
    <property type="entry name" value="Periplasmic binding protein-like II"/>
    <property type="match status" value="2"/>
</dbReference>
<protein>
    <submittedName>
        <fullName evidence="6">Periplasmic binding protein-like II</fullName>
    </submittedName>
</protein>
<organism evidence="6 7">
    <name type="scientific">Anaeromyces robustus</name>
    <dbReference type="NCBI Taxonomy" id="1754192"/>
    <lineage>
        <taxon>Eukaryota</taxon>
        <taxon>Fungi</taxon>
        <taxon>Fungi incertae sedis</taxon>
        <taxon>Chytridiomycota</taxon>
        <taxon>Chytridiomycota incertae sedis</taxon>
        <taxon>Neocallimastigomycetes</taxon>
        <taxon>Neocallimastigales</taxon>
        <taxon>Neocallimastigaceae</taxon>
        <taxon>Anaeromyces</taxon>
    </lineage>
</organism>
<keyword evidence="2" id="KW-0732">Signal</keyword>
<evidence type="ECO:0000313" key="6">
    <source>
        <dbReference type="EMBL" id="ORX83231.1"/>
    </source>
</evidence>
<sequence>MKNISKLNIASNTNTNNSNKNGNIVLNAVAYADGKFNEIYLSMVNDFNEYSEKNNLNITVKINVHSTADLKNFESFAFSVESLLIKKSNKYDIYYYDNSYTQKYGPYLLDLKEYLPEEHIKMYNQEIVEKSCIYKDKLVGLPHNLALSMLYSNKILLEKYNKTIPTTWDELIETSKYILEQENNSDLIGYNGLFDESENGICSIYEFIYSFRDSLNSTLPDLRSKNAVNALTYMKKLKDEIGSGEI</sequence>
<keyword evidence="5" id="KW-0449">Lipoprotein</keyword>
<reference evidence="6 7" key="1">
    <citation type="submission" date="2016-08" db="EMBL/GenBank/DDBJ databases">
        <title>A Parts List for Fungal Cellulosomes Revealed by Comparative Genomics.</title>
        <authorList>
            <consortium name="DOE Joint Genome Institute"/>
            <person name="Haitjema C.H."/>
            <person name="Gilmore S.P."/>
            <person name="Henske J.K."/>
            <person name="Solomon K.V."/>
            <person name="De Groot R."/>
            <person name="Kuo A."/>
            <person name="Mondo S.J."/>
            <person name="Salamov A.A."/>
            <person name="Labutti K."/>
            <person name="Zhao Z."/>
            <person name="Chiniquy J."/>
            <person name="Barry K."/>
            <person name="Brewer H.M."/>
            <person name="Purvine S.O."/>
            <person name="Wright A.T."/>
            <person name="Boxma B."/>
            <person name="Van Alen T."/>
            <person name="Hackstein J.H."/>
            <person name="Baker S.E."/>
            <person name="Grigoriev I.V."/>
            <person name="O'Malley M.A."/>
        </authorList>
    </citation>
    <scope>NUCLEOTIDE SEQUENCE [LARGE SCALE GENOMIC DNA]</scope>
    <source>
        <strain evidence="6 7">S4</strain>
    </source>
</reference>
<dbReference type="EMBL" id="MCFG01000077">
    <property type="protein sequence ID" value="ORX83231.1"/>
    <property type="molecule type" value="Genomic_DNA"/>
</dbReference>
<name>A0A1Y1XBS0_9FUNG</name>
<evidence type="ECO:0000313" key="7">
    <source>
        <dbReference type="Proteomes" id="UP000193944"/>
    </source>
</evidence>
<accession>A0A1Y1XBS0</accession>
<dbReference type="SUPFAM" id="SSF53850">
    <property type="entry name" value="Periplasmic binding protein-like II"/>
    <property type="match status" value="1"/>
</dbReference>
<comment type="caution">
    <text evidence="6">The sequence shown here is derived from an EMBL/GenBank/DDBJ whole genome shotgun (WGS) entry which is preliminary data.</text>
</comment>
<evidence type="ECO:0000256" key="2">
    <source>
        <dbReference type="ARBA" id="ARBA00022729"/>
    </source>
</evidence>
<reference evidence="6 7" key="2">
    <citation type="submission" date="2016-08" db="EMBL/GenBank/DDBJ databases">
        <title>Pervasive Adenine N6-methylation of Active Genes in Fungi.</title>
        <authorList>
            <consortium name="DOE Joint Genome Institute"/>
            <person name="Mondo S.J."/>
            <person name="Dannebaum R.O."/>
            <person name="Kuo R.C."/>
            <person name="Labutti K."/>
            <person name="Haridas S."/>
            <person name="Kuo A."/>
            <person name="Salamov A."/>
            <person name="Ahrendt S.R."/>
            <person name="Lipzen A."/>
            <person name="Sullivan W."/>
            <person name="Andreopoulos W.B."/>
            <person name="Clum A."/>
            <person name="Lindquist E."/>
            <person name="Daum C."/>
            <person name="Ramamoorthy G.K."/>
            <person name="Gryganskyi A."/>
            <person name="Culley D."/>
            <person name="Magnuson J.K."/>
            <person name="James T.Y."/>
            <person name="O'Malley M.A."/>
            <person name="Stajich J.E."/>
            <person name="Spatafora J.W."/>
            <person name="Visel A."/>
            <person name="Grigoriev I.V."/>
        </authorList>
    </citation>
    <scope>NUCLEOTIDE SEQUENCE [LARGE SCALE GENOMIC DNA]</scope>
    <source>
        <strain evidence="6 7">S4</strain>
    </source>
</reference>
<dbReference type="InterPro" id="IPR050490">
    <property type="entry name" value="Bact_solute-bd_prot1"/>
</dbReference>
<dbReference type="Pfam" id="PF01547">
    <property type="entry name" value="SBP_bac_1"/>
    <property type="match status" value="1"/>
</dbReference>
<dbReference type="Proteomes" id="UP000193944">
    <property type="component" value="Unassembled WGS sequence"/>
</dbReference>
<keyword evidence="1" id="KW-1003">Cell membrane</keyword>
<evidence type="ECO:0000256" key="1">
    <source>
        <dbReference type="ARBA" id="ARBA00022475"/>
    </source>
</evidence>
<dbReference type="PANTHER" id="PTHR43649">
    <property type="entry name" value="ARABINOSE-BINDING PROTEIN-RELATED"/>
    <property type="match status" value="1"/>
</dbReference>
<dbReference type="OrthoDB" id="2157358at2759"/>
<dbReference type="AlphaFoldDB" id="A0A1Y1XBS0"/>
<dbReference type="InterPro" id="IPR006059">
    <property type="entry name" value="SBP"/>
</dbReference>